<organism evidence="1 2">
    <name type="scientific">Serinibacter arcticus</name>
    <dbReference type="NCBI Taxonomy" id="1655435"/>
    <lineage>
        <taxon>Bacteria</taxon>
        <taxon>Bacillati</taxon>
        <taxon>Actinomycetota</taxon>
        <taxon>Actinomycetes</taxon>
        <taxon>Micrococcales</taxon>
        <taxon>Beutenbergiaceae</taxon>
        <taxon>Serinibacter</taxon>
    </lineage>
</organism>
<reference evidence="1 2" key="1">
    <citation type="submission" date="2018-03" db="EMBL/GenBank/DDBJ databases">
        <title>Genome assembly of novel Miniimonas species PCH200.</title>
        <authorList>
            <person name="Thakur V."/>
            <person name="Kumar V."/>
            <person name="Singh D."/>
        </authorList>
    </citation>
    <scope>NUCLEOTIDE SEQUENCE [LARGE SCALE GENOMIC DNA]</scope>
    <source>
        <strain evidence="1 2">PCH200</strain>
    </source>
</reference>
<dbReference type="AlphaFoldDB" id="A0A2U1ZUD0"/>
<proteinExistence type="predicted"/>
<accession>A0A2U1ZUD0</accession>
<protein>
    <submittedName>
        <fullName evidence="1">Uncharacterized protein</fullName>
    </submittedName>
</protein>
<comment type="caution">
    <text evidence="1">The sequence shown here is derived from an EMBL/GenBank/DDBJ whole genome shotgun (WGS) entry which is preliminary data.</text>
</comment>
<dbReference type="EMBL" id="PYHR01000002">
    <property type="protein sequence ID" value="PWD50550.1"/>
    <property type="molecule type" value="Genomic_DNA"/>
</dbReference>
<evidence type="ECO:0000313" key="1">
    <source>
        <dbReference type="EMBL" id="PWD50550.1"/>
    </source>
</evidence>
<keyword evidence="2" id="KW-1185">Reference proteome</keyword>
<dbReference type="Proteomes" id="UP000245166">
    <property type="component" value="Unassembled WGS sequence"/>
</dbReference>
<name>A0A2U1ZUD0_9MICO</name>
<evidence type="ECO:0000313" key="2">
    <source>
        <dbReference type="Proteomes" id="UP000245166"/>
    </source>
</evidence>
<sequence>MPDVDQVYFQSARTDDGYLVEFRDGSPDKHFGATVPDVRAAHALATQWAFELDGWRTAVPWERQTF</sequence>
<gene>
    <name evidence="1" type="ORF">C8046_07685</name>
</gene>